<organism evidence="4 5">
    <name type="scientific">Aureibacter tunicatorum</name>
    <dbReference type="NCBI Taxonomy" id="866807"/>
    <lineage>
        <taxon>Bacteria</taxon>
        <taxon>Pseudomonadati</taxon>
        <taxon>Bacteroidota</taxon>
        <taxon>Cytophagia</taxon>
        <taxon>Cytophagales</taxon>
        <taxon>Persicobacteraceae</taxon>
        <taxon>Aureibacter</taxon>
    </lineage>
</organism>
<gene>
    <name evidence="4" type="ORF">HNQ88_004895</name>
</gene>
<dbReference type="GO" id="GO:0006396">
    <property type="term" value="P:RNA processing"/>
    <property type="evidence" value="ECO:0007669"/>
    <property type="project" value="InterPro"/>
</dbReference>
<evidence type="ECO:0000259" key="3">
    <source>
        <dbReference type="Pfam" id="PF00588"/>
    </source>
</evidence>
<comment type="caution">
    <text evidence="4">The sequence shown here is derived from an EMBL/GenBank/DDBJ whole genome shotgun (WGS) entry which is preliminary data.</text>
</comment>
<evidence type="ECO:0000313" key="5">
    <source>
        <dbReference type="Proteomes" id="UP001185092"/>
    </source>
</evidence>
<sequence>MRKNWKSEDERYFGIGIFRPKTKENLGSLWRTAHILGASFIFVIDAKYKKQNSDVLKVWSKIPLFQYETVEAFLQTVPYSCKIVGVEIDDNAIPIGEYEHPDRAVYLLGAEDNGLTKELKKKCQDIVVLPGDYSLNVAVAGSIVLYDRVNKLG</sequence>
<proteinExistence type="predicted"/>
<protein>
    <submittedName>
        <fullName evidence="4">tRNA G18 (Ribose-2'-O)-methylase SpoU</fullName>
    </submittedName>
</protein>
<dbReference type="InterPro" id="IPR029026">
    <property type="entry name" value="tRNA_m1G_MTases_N"/>
</dbReference>
<evidence type="ECO:0000313" key="4">
    <source>
        <dbReference type="EMBL" id="MDR6241808.1"/>
    </source>
</evidence>
<dbReference type="GO" id="GO:0032259">
    <property type="term" value="P:methylation"/>
    <property type="evidence" value="ECO:0007669"/>
    <property type="project" value="UniProtKB-KW"/>
</dbReference>
<dbReference type="PANTHER" id="PTHR43191">
    <property type="entry name" value="RRNA METHYLTRANSFERASE 3"/>
    <property type="match status" value="1"/>
</dbReference>
<feature type="domain" description="tRNA/rRNA methyltransferase SpoU type" evidence="3">
    <location>
        <begin position="17"/>
        <end position="146"/>
    </location>
</feature>
<dbReference type="SUPFAM" id="SSF75217">
    <property type="entry name" value="alpha/beta knot"/>
    <property type="match status" value="1"/>
</dbReference>
<reference evidence="4" key="1">
    <citation type="submission" date="2023-07" db="EMBL/GenBank/DDBJ databases">
        <title>Genomic Encyclopedia of Type Strains, Phase IV (KMG-IV): sequencing the most valuable type-strain genomes for metagenomic binning, comparative biology and taxonomic classification.</title>
        <authorList>
            <person name="Goeker M."/>
        </authorList>
    </citation>
    <scope>NUCLEOTIDE SEQUENCE</scope>
    <source>
        <strain evidence="4">DSM 26174</strain>
    </source>
</reference>
<evidence type="ECO:0000256" key="2">
    <source>
        <dbReference type="ARBA" id="ARBA00022679"/>
    </source>
</evidence>
<dbReference type="Pfam" id="PF00588">
    <property type="entry name" value="SpoU_methylase"/>
    <property type="match status" value="1"/>
</dbReference>
<dbReference type="RefSeq" id="WP_309942918.1">
    <property type="nucleotide sequence ID" value="NZ_AP025307.1"/>
</dbReference>
<dbReference type="InterPro" id="IPR001537">
    <property type="entry name" value="SpoU_MeTrfase"/>
</dbReference>
<keyword evidence="2" id="KW-0808">Transferase</keyword>
<dbReference type="GO" id="GO:0008173">
    <property type="term" value="F:RNA methyltransferase activity"/>
    <property type="evidence" value="ECO:0007669"/>
    <property type="project" value="InterPro"/>
</dbReference>
<dbReference type="InterPro" id="IPR029028">
    <property type="entry name" value="Alpha/beta_knot_MTases"/>
</dbReference>
<keyword evidence="5" id="KW-1185">Reference proteome</keyword>
<dbReference type="CDD" id="cd18098">
    <property type="entry name" value="SpoU-like"/>
    <property type="match status" value="1"/>
</dbReference>
<dbReference type="EMBL" id="JAVDQD010000012">
    <property type="protein sequence ID" value="MDR6241808.1"/>
    <property type="molecule type" value="Genomic_DNA"/>
</dbReference>
<accession>A0AAE3XTI7</accession>
<name>A0AAE3XTI7_9BACT</name>
<dbReference type="Proteomes" id="UP001185092">
    <property type="component" value="Unassembled WGS sequence"/>
</dbReference>
<dbReference type="PANTHER" id="PTHR43191:SF7">
    <property type="entry name" value="OBP33PEP LIKE PROTEIN"/>
    <property type="match status" value="1"/>
</dbReference>
<keyword evidence="1" id="KW-0489">Methyltransferase</keyword>
<dbReference type="InterPro" id="IPR051259">
    <property type="entry name" value="rRNA_Methyltransferase"/>
</dbReference>
<dbReference type="GO" id="GO:0003723">
    <property type="term" value="F:RNA binding"/>
    <property type="evidence" value="ECO:0007669"/>
    <property type="project" value="InterPro"/>
</dbReference>
<dbReference type="AlphaFoldDB" id="A0AAE3XTI7"/>
<evidence type="ECO:0000256" key="1">
    <source>
        <dbReference type="ARBA" id="ARBA00022603"/>
    </source>
</evidence>
<dbReference type="Gene3D" id="3.40.1280.10">
    <property type="match status" value="1"/>
</dbReference>